<reference evidence="3 4" key="1">
    <citation type="journal article" date="2019" name="Nat. Microbiol.">
        <title>Mediterranean grassland soil C-N compound turnover is dependent on rainfall and depth, and is mediated by genomically divergent microorganisms.</title>
        <authorList>
            <person name="Diamond S."/>
            <person name="Andeer P.F."/>
            <person name="Li Z."/>
            <person name="Crits-Christoph A."/>
            <person name="Burstein D."/>
            <person name="Anantharaman K."/>
            <person name="Lane K.R."/>
            <person name="Thomas B.C."/>
            <person name="Pan C."/>
            <person name="Northen T.R."/>
            <person name="Banfield J.F."/>
        </authorList>
    </citation>
    <scope>NUCLEOTIDE SEQUENCE [LARGE SCALE GENOMIC DNA]</scope>
    <source>
        <strain evidence="3">NP_5</strain>
    </source>
</reference>
<dbReference type="SUPFAM" id="SSF52402">
    <property type="entry name" value="Adenine nucleotide alpha hydrolases-like"/>
    <property type="match status" value="1"/>
</dbReference>
<proteinExistence type="inferred from homology"/>
<dbReference type="CDD" id="cd00293">
    <property type="entry name" value="USP-like"/>
    <property type="match status" value="1"/>
</dbReference>
<dbReference type="EMBL" id="VBAM01000361">
    <property type="protein sequence ID" value="TMJ09155.1"/>
    <property type="molecule type" value="Genomic_DNA"/>
</dbReference>
<protein>
    <submittedName>
        <fullName evidence="3">Universal stress protein</fullName>
    </submittedName>
</protein>
<sequence length="151" mass="16453">MAKRILVPLDRTTASAAILPLVVDVARAAGPTLRLLQVAPVPDAVEGEHGRVIAYADQEMARLESEGLEYLDGLAAGLPDVAVECVVRFGHPVREILVEAEAWDADLIAVTATRTRWFDRIRRRGVADRIFRRASVPVLVYRSGAGNSDAR</sequence>
<dbReference type="PANTHER" id="PTHR46268:SF6">
    <property type="entry name" value="UNIVERSAL STRESS PROTEIN UP12"/>
    <property type="match status" value="1"/>
</dbReference>
<name>A0A537LMB7_9BACT</name>
<dbReference type="Pfam" id="PF00582">
    <property type="entry name" value="Usp"/>
    <property type="match status" value="1"/>
</dbReference>
<evidence type="ECO:0000256" key="1">
    <source>
        <dbReference type="ARBA" id="ARBA00008791"/>
    </source>
</evidence>
<comment type="caution">
    <text evidence="3">The sequence shown here is derived from an EMBL/GenBank/DDBJ whole genome shotgun (WGS) entry which is preliminary data.</text>
</comment>
<dbReference type="AlphaFoldDB" id="A0A537LMB7"/>
<accession>A0A537LMB7</accession>
<dbReference type="Proteomes" id="UP000320393">
    <property type="component" value="Unassembled WGS sequence"/>
</dbReference>
<organism evidence="3 4">
    <name type="scientific">Candidatus Segetimicrobium genomatis</name>
    <dbReference type="NCBI Taxonomy" id="2569760"/>
    <lineage>
        <taxon>Bacteria</taxon>
        <taxon>Bacillati</taxon>
        <taxon>Candidatus Sysuimicrobiota</taxon>
        <taxon>Candidatus Sysuimicrobiia</taxon>
        <taxon>Candidatus Sysuimicrobiales</taxon>
        <taxon>Candidatus Segetimicrobiaceae</taxon>
        <taxon>Candidatus Segetimicrobium</taxon>
    </lineage>
</organism>
<dbReference type="InterPro" id="IPR014729">
    <property type="entry name" value="Rossmann-like_a/b/a_fold"/>
</dbReference>
<gene>
    <name evidence="3" type="ORF">E6H02_09280</name>
</gene>
<dbReference type="PANTHER" id="PTHR46268">
    <property type="entry name" value="STRESS RESPONSE PROTEIN NHAX"/>
    <property type="match status" value="1"/>
</dbReference>
<evidence type="ECO:0000313" key="4">
    <source>
        <dbReference type="Proteomes" id="UP000320393"/>
    </source>
</evidence>
<comment type="similarity">
    <text evidence="1">Belongs to the universal stress protein A family.</text>
</comment>
<dbReference type="Gene3D" id="3.40.50.620">
    <property type="entry name" value="HUPs"/>
    <property type="match status" value="1"/>
</dbReference>
<evidence type="ECO:0000259" key="2">
    <source>
        <dbReference type="Pfam" id="PF00582"/>
    </source>
</evidence>
<feature type="domain" description="UspA" evidence="2">
    <location>
        <begin position="1"/>
        <end position="142"/>
    </location>
</feature>
<evidence type="ECO:0000313" key="3">
    <source>
        <dbReference type="EMBL" id="TMJ09155.1"/>
    </source>
</evidence>
<dbReference type="InterPro" id="IPR006016">
    <property type="entry name" value="UspA"/>
</dbReference>